<dbReference type="Proteomes" id="UP000777482">
    <property type="component" value="Unassembled WGS sequence"/>
</dbReference>
<dbReference type="EMBL" id="PUHQ01000013">
    <property type="protein sequence ID" value="KAG0664603.1"/>
    <property type="molecule type" value="Genomic_DNA"/>
</dbReference>
<proteinExistence type="predicted"/>
<evidence type="ECO:0000313" key="1">
    <source>
        <dbReference type="EMBL" id="KAG0664603.1"/>
    </source>
</evidence>
<evidence type="ECO:0000313" key="2">
    <source>
        <dbReference type="Proteomes" id="UP000777482"/>
    </source>
</evidence>
<gene>
    <name evidence="1" type="ORF">C6P46_001199</name>
</gene>
<reference evidence="1 2" key="1">
    <citation type="submission" date="2020-11" db="EMBL/GenBank/DDBJ databases">
        <title>Kefir isolates.</title>
        <authorList>
            <person name="Marcisauskas S."/>
            <person name="Kim Y."/>
            <person name="Blasche S."/>
        </authorList>
    </citation>
    <scope>NUCLEOTIDE SEQUENCE [LARGE SCALE GENOMIC DNA]</scope>
    <source>
        <strain evidence="1 2">KR</strain>
    </source>
</reference>
<name>A0A9P6W4U7_RHOMI</name>
<comment type="caution">
    <text evidence="1">The sequence shown here is derived from an EMBL/GenBank/DDBJ whole genome shotgun (WGS) entry which is preliminary data.</text>
</comment>
<organism evidence="1 2">
    <name type="scientific">Rhodotorula mucilaginosa</name>
    <name type="common">Yeast</name>
    <name type="synonym">Rhodotorula rubra</name>
    <dbReference type="NCBI Taxonomy" id="5537"/>
    <lineage>
        <taxon>Eukaryota</taxon>
        <taxon>Fungi</taxon>
        <taxon>Dikarya</taxon>
        <taxon>Basidiomycota</taxon>
        <taxon>Pucciniomycotina</taxon>
        <taxon>Microbotryomycetes</taxon>
        <taxon>Sporidiobolales</taxon>
        <taxon>Sporidiobolaceae</taxon>
        <taxon>Rhodotorula</taxon>
    </lineage>
</organism>
<dbReference type="AlphaFoldDB" id="A0A9P6W4U7"/>
<sequence length="101" mass="10872">MQATHRGEHLECMLSHLQASRAPRYACSPSLREDVAVLLCTASQPPTADHRRRSPPEAHLLLLEAIRIPTRQLNTVKELAGSVSGLSASKAATAAPRGVEI</sequence>
<accession>A0A9P6W4U7</accession>
<keyword evidence="2" id="KW-1185">Reference proteome</keyword>
<protein>
    <submittedName>
        <fullName evidence="1">Uncharacterized protein</fullName>
    </submittedName>
</protein>